<name>A0A2S2E189_9ALTE</name>
<feature type="transmembrane region" description="Helical" evidence="2">
    <location>
        <begin position="293"/>
        <end position="311"/>
    </location>
</feature>
<evidence type="ECO:0000313" key="3">
    <source>
        <dbReference type="EMBL" id="AWL11386.1"/>
    </source>
</evidence>
<keyword evidence="2" id="KW-0472">Membrane</keyword>
<sequence length="441" mass="49354">MVSVREKVLYGLGDTASNIIFQTVLLFLAYFYTDIYGLSGTMVGVLFLTVRIFDAVTDPLMGALTDRTHTRYGQFRPYILWLAVPFGVISVVAFTTPDFSQSGKIIYAFITYGLLMAAYTAINIPYSALGGVLSSDINERVSIQSYRFVFGMLGGLFVTALTLPMVDWLGQGNKALGYQLTMGVLSTLGVMFFLLCFWGTRERHQPVRHPKKNQVWKDVRALFTNSQVRVLCTAVTVLMTAMILKSTLAIYYVKYVLGREDFITWFISIGMVGNILGCALASRVSRHIEKVTAYRYLQYISALLCLGAYFVPSNQWIMATLLYFLWGFFLQMATPMLWAKMADTADYCSSAANKNLTGMVFSTIVFFIKLGIAFGGAFASGLLDVFQYMPNVEQQPATQQQIQMAFTLFPAVGFCVVGLLMNKYHLTHDKIHQLKAQSQPL</sequence>
<dbReference type="PANTHER" id="PTHR11328:SF24">
    <property type="entry name" value="MAJOR FACILITATOR SUPERFAMILY (MFS) PROFILE DOMAIN-CONTAINING PROTEIN"/>
    <property type="match status" value="1"/>
</dbReference>
<dbReference type="Proteomes" id="UP000245728">
    <property type="component" value="Chromosome"/>
</dbReference>
<feature type="transmembrane region" description="Helical" evidence="2">
    <location>
        <begin position="230"/>
        <end position="250"/>
    </location>
</feature>
<feature type="transmembrane region" description="Helical" evidence="2">
    <location>
        <begin position="105"/>
        <end position="126"/>
    </location>
</feature>
<feature type="transmembrane region" description="Helical" evidence="2">
    <location>
        <begin position="178"/>
        <end position="198"/>
    </location>
</feature>
<dbReference type="GO" id="GO:0005886">
    <property type="term" value="C:plasma membrane"/>
    <property type="evidence" value="ECO:0007669"/>
    <property type="project" value="TreeGrafter"/>
</dbReference>
<evidence type="ECO:0000256" key="2">
    <source>
        <dbReference type="SAM" id="Phobius"/>
    </source>
</evidence>
<dbReference type="SUPFAM" id="SSF103473">
    <property type="entry name" value="MFS general substrate transporter"/>
    <property type="match status" value="1"/>
</dbReference>
<dbReference type="GO" id="GO:0015293">
    <property type="term" value="F:symporter activity"/>
    <property type="evidence" value="ECO:0007669"/>
    <property type="project" value="InterPro"/>
</dbReference>
<dbReference type="GO" id="GO:0006814">
    <property type="term" value="P:sodium ion transport"/>
    <property type="evidence" value="ECO:0007669"/>
    <property type="project" value="InterPro"/>
</dbReference>
<feature type="transmembrane region" description="Helical" evidence="2">
    <location>
        <begin position="359"/>
        <end position="382"/>
    </location>
</feature>
<dbReference type="GO" id="GO:0008643">
    <property type="term" value="P:carbohydrate transport"/>
    <property type="evidence" value="ECO:0007669"/>
    <property type="project" value="InterPro"/>
</dbReference>
<gene>
    <name evidence="3" type="ORF">HMF8227_00891</name>
</gene>
<feature type="transmembrane region" description="Helical" evidence="2">
    <location>
        <begin position="402"/>
        <end position="421"/>
    </location>
</feature>
<dbReference type="InterPro" id="IPR001927">
    <property type="entry name" value="Na/Gal_symport"/>
</dbReference>
<keyword evidence="2" id="KW-0812">Transmembrane</keyword>
<dbReference type="NCBIfam" id="TIGR00792">
    <property type="entry name" value="gph"/>
    <property type="match status" value="1"/>
</dbReference>
<feature type="transmembrane region" description="Helical" evidence="2">
    <location>
        <begin position="38"/>
        <end position="57"/>
    </location>
</feature>
<feature type="transmembrane region" description="Helical" evidence="2">
    <location>
        <begin position="78"/>
        <end position="99"/>
    </location>
</feature>
<dbReference type="EMBL" id="CP029347">
    <property type="protein sequence ID" value="AWL11386.1"/>
    <property type="molecule type" value="Genomic_DNA"/>
</dbReference>
<dbReference type="InterPro" id="IPR039672">
    <property type="entry name" value="MFS_2"/>
</dbReference>
<dbReference type="OrthoDB" id="181905at2"/>
<keyword evidence="2" id="KW-1133">Transmembrane helix</keyword>
<feature type="transmembrane region" description="Helical" evidence="2">
    <location>
        <begin position="12"/>
        <end position="32"/>
    </location>
</feature>
<proteinExistence type="inferred from homology"/>
<keyword evidence="4" id="KW-1185">Reference proteome</keyword>
<feature type="transmembrane region" description="Helical" evidence="2">
    <location>
        <begin position="146"/>
        <end position="166"/>
    </location>
</feature>
<dbReference type="RefSeq" id="WP_109339039.1">
    <property type="nucleotide sequence ID" value="NZ_CP029347.1"/>
</dbReference>
<accession>A0A2S2E189</accession>
<organism evidence="3 4">
    <name type="scientific">Saliniradius amylolyticus</name>
    <dbReference type="NCBI Taxonomy" id="2183582"/>
    <lineage>
        <taxon>Bacteria</taxon>
        <taxon>Pseudomonadati</taxon>
        <taxon>Pseudomonadota</taxon>
        <taxon>Gammaproteobacteria</taxon>
        <taxon>Alteromonadales</taxon>
        <taxon>Alteromonadaceae</taxon>
        <taxon>Saliniradius</taxon>
    </lineage>
</organism>
<dbReference type="PANTHER" id="PTHR11328">
    <property type="entry name" value="MAJOR FACILITATOR SUPERFAMILY DOMAIN-CONTAINING PROTEIN"/>
    <property type="match status" value="1"/>
</dbReference>
<comment type="similarity">
    <text evidence="1">Belongs to the sodium:galactoside symporter (TC 2.A.2) family.</text>
</comment>
<evidence type="ECO:0000256" key="1">
    <source>
        <dbReference type="ARBA" id="ARBA00009617"/>
    </source>
</evidence>
<reference evidence="3 4" key="1">
    <citation type="submission" date="2018-05" db="EMBL/GenBank/DDBJ databases">
        <title>Salinimonas sp. HMF8227 Genome sequencing and assembly.</title>
        <authorList>
            <person name="Kang H."/>
            <person name="Kang J."/>
            <person name="Cha I."/>
            <person name="Kim H."/>
            <person name="Joh K."/>
        </authorList>
    </citation>
    <scope>NUCLEOTIDE SEQUENCE [LARGE SCALE GENOMIC DNA]</scope>
    <source>
        <strain evidence="3 4">HMF8227</strain>
    </source>
</reference>
<protein>
    <submittedName>
        <fullName evidence="3">Inner membrane symporter</fullName>
    </submittedName>
</protein>
<evidence type="ECO:0000313" key="4">
    <source>
        <dbReference type="Proteomes" id="UP000245728"/>
    </source>
</evidence>
<dbReference type="KEGG" id="salh:HMF8227_00891"/>
<dbReference type="Gene3D" id="1.20.1250.20">
    <property type="entry name" value="MFS general substrate transporter like domains"/>
    <property type="match status" value="1"/>
</dbReference>
<feature type="transmembrane region" description="Helical" evidence="2">
    <location>
        <begin position="262"/>
        <end position="281"/>
    </location>
</feature>
<feature type="transmembrane region" description="Helical" evidence="2">
    <location>
        <begin position="317"/>
        <end position="338"/>
    </location>
</feature>
<dbReference type="InterPro" id="IPR036259">
    <property type="entry name" value="MFS_trans_sf"/>
</dbReference>
<dbReference type="CDD" id="cd17332">
    <property type="entry name" value="MFS_MelB_like"/>
    <property type="match status" value="1"/>
</dbReference>
<dbReference type="AlphaFoldDB" id="A0A2S2E189"/>
<dbReference type="Pfam" id="PF13347">
    <property type="entry name" value="MFS_2"/>
    <property type="match status" value="1"/>
</dbReference>